<accession>A0A478FSX3</accession>
<organism evidence="1 2">
    <name type="scientific">Candidatus Mycoplasma haematohominis</name>
    <dbReference type="NCBI Taxonomy" id="1494318"/>
    <lineage>
        <taxon>Bacteria</taxon>
        <taxon>Bacillati</taxon>
        <taxon>Mycoplasmatota</taxon>
        <taxon>Mollicutes</taxon>
        <taxon>Mycoplasmataceae</taxon>
        <taxon>Mycoplasma</taxon>
    </lineage>
</organism>
<name>A0A478FSX3_9MOLU</name>
<evidence type="ECO:0000313" key="1">
    <source>
        <dbReference type="EMBL" id="GCE63110.1"/>
    </source>
</evidence>
<dbReference type="AlphaFoldDB" id="A0A478FSX3"/>
<proteinExistence type="predicted"/>
<protein>
    <submittedName>
        <fullName evidence="1">Uncharacterized protein</fullName>
    </submittedName>
</protein>
<dbReference type="EMBL" id="BIMN01000001">
    <property type="protein sequence ID" value="GCE63110.1"/>
    <property type="molecule type" value="Genomic_DNA"/>
</dbReference>
<comment type="caution">
    <text evidence="1">The sequence shown here is derived from an EMBL/GenBank/DDBJ whole genome shotgun (WGS) entry which is preliminary data.</text>
</comment>
<evidence type="ECO:0000313" key="2">
    <source>
        <dbReference type="Proteomes" id="UP000324831"/>
    </source>
</evidence>
<reference evidence="1 2" key="1">
    <citation type="submission" date="2019-01" db="EMBL/GenBank/DDBJ databases">
        <title>Draft genome sequences of Candidatus Mycoplasma haemohominis SWG34-3 identified from a patient with pyrexia, anemia and liver dysfunction.</title>
        <authorList>
            <person name="Sekizuka T."/>
            <person name="Hattori N."/>
            <person name="Katano H."/>
            <person name="Takuma T."/>
            <person name="Ito T."/>
            <person name="Arai N."/>
            <person name="Yanai R."/>
            <person name="Ishii S."/>
            <person name="Miura Y."/>
            <person name="Tokunaga T."/>
            <person name="Watanabe H."/>
            <person name="Nomura N."/>
            <person name="Eguchi J."/>
            <person name="Arai T."/>
            <person name="Hasegawa H."/>
            <person name="Nakamaki T."/>
            <person name="Wakita T."/>
            <person name="Niki Y."/>
            <person name="Kuroda M."/>
        </authorList>
    </citation>
    <scope>NUCLEOTIDE SEQUENCE [LARGE SCALE GENOMIC DNA]</scope>
    <source>
        <strain evidence="1">SWG34-3</strain>
    </source>
</reference>
<sequence>MAFFLPLVFFLVTAVSSTFMIVGTGSQGSTPPHLVA</sequence>
<dbReference type="Proteomes" id="UP000324831">
    <property type="component" value="Unassembled WGS sequence"/>
</dbReference>
<gene>
    <name evidence="1" type="ORF">MHSWG343_00880</name>
</gene>